<dbReference type="EMBL" id="CM046388">
    <property type="protein sequence ID" value="KAI8573433.1"/>
    <property type="molecule type" value="Genomic_DNA"/>
</dbReference>
<proteinExistence type="predicted"/>
<evidence type="ECO:0000313" key="2">
    <source>
        <dbReference type="Proteomes" id="UP001062846"/>
    </source>
</evidence>
<gene>
    <name evidence="1" type="ORF">RHMOL_Rhmol01G0277100</name>
</gene>
<accession>A0ACC0Q8X2</accession>
<keyword evidence="2" id="KW-1185">Reference proteome</keyword>
<reference evidence="1" key="1">
    <citation type="submission" date="2022-02" db="EMBL/GenBank/DDBJ databases">
        <title>Plant Genome Project.</title>
        <authorList>
            <person name="Zhang R.-G."/>
        </authorList>
    </citation>
    <scope>NUCLEOTIDE SEQUENCE</scope>
    <source>
        <strain evidence="1">AT1</strain>
    </source>
</reference>
<dbReference type="Proteomes" id="UP001062846">
    <property type="component" value="Chromosome 1"/>
</dbReference>
<evidence type="ECO:0000313" key="1">
    <source>
        <dbReference type="EMBL" id="KAI8573433.1"/>
    </source>
</evidence>
<organism evidence="1 2">
    <name type="scientific">Rhododendron molle</name>
    <name type="common">Chinese azalea</name>
    <name type="synonym">Azalea mollis</name>
    <dbReference type="NCBI Taxonomy" id="49168"/>
    <lineage>
        <taxon>Eukaryota</taxon>
        <taxon>Viridiplantae</taxon>
        <taxon>Streptophyta</taxon>
        <taxon>Embryophyta</taxon>
        <taxon>Tracheophyta</taxon>
        <taxon>Spermatophyta</taxon>
        <taxon>Magnoliopsida</taxon>
        <taxon>eudicotyledons</taxon>
        <taxon>Gunneridae</taxon>
        <taxon>Pentapetalae</taxon>
        <taxon>asterids</taxon>
        <taxon>Ericales</taxon>
        <taxon>Ericaceae</taxon>
        <taxon>Ericoideae</taxon>
        <taxon>Rhodoreae</taxon>
        <taxon>Rhododendron</taxon>
    </lineage>
</organism>
<comment type="caution">
    <text evidence="1">The sequence shown here is derived from an EMBL/GenBank/DDBJ whole genome shotgun (WGS) entry which is preliminary data.</text>
</comment>
<name>A0ACC0Q8X2_RHOML</name>
<sequence length="84" mass="9922">MQISLFVNHVIAVLVFFVNGVALHPPVHLRHRELRHRRLLLDRRRDQRMNPQSTIRGYGKQSRVGNYYNIILVAPLKLLMIQNL</sequence>
<protein>
    <submittedName>
        <fullName evidence="1">Uncharacterized protein</fullName>
    </submittedName>
</protein>